<sequence>MDLIDGGGRTLTADGRMTGGVATI</sequence>
<dbReference type="AlphaFoldDB" id="A0A0E9S9C6"/>
<name>A0A0E9S9C6_ANGAN</name>
<reference evidence="1" key="1">
    <citation type="submission" date="2014-11" db="EMBL/GenBank/DDBJ databases">
        <authorList>
            <person name="Amaro Gonzalez C."/>
        </authorList>
    </citation>
    <scope>NUCLEOTIDE SEQUENCE</scope>
</reference>
<proteinExistence type="predicted"/>
<accession>A0A0E9S9C6</accession>
<dbReference type="EMBL" id="GBXM01071434">
    <property type="protein sequence ID" value="JAH37143.1"/>
    <property type="molecule type" value="Transcribed_RNA"/>
</dbReference>
<evidence type="ECO:0000313" key="1">
    <source>
        <dbReference type="EMBL" id="JAH37143.1"/>
    </source>
</evidence>
<organism evidence="1">
    <name type="scientific">Anguilla anguilla</name>
    <name type="common">European freshwater eel</name>
    <name type="synonym">Muraena anguilla</name>
    <dbReference type="NCBI Taxonomy" id="7936"/>
    <lineage>
        <taxon>Eukaryota</taxon>
        <taxon>Metazoa</taxon>
        <taxon>Chordata</taxon>
        <taxon>Craniata</taxon>
        <taxon>Vertebrata</taxon>
        <taxon>Euteleostomi</taxon>
        <taxon>Actinopterygii</taxon>
        <taxon>Neopterygii</taxon>
        <taxon>Teleostei</taxon>
        <taxon>Anguilliformes</taxon>
        <taxon>Anguillidae</taxon>
        <taxon>Anguilla</taxon>
    </lineage>
</organism>
<protein>
    <submittedName>
        <fullName evidence="1">Uncharacterized protein</fullName>
    </submittedName>
</protein>
<reference evidence="1" key="2">
    <citation type="journal article" date="2015" name="Fish Shellfish Immunol.">
        <title>Early steps in the European eel (Anguilla anguilla)-Vibrio vulnificus interaction in the gills: Role of the RtxA13 toxin.</title>
        <authorList>
            <person name="Callol A."/>
            <person name="Pajuelo D."/>
            <person name="Ebbesson L."/>
            <person name="Teles M."/>
            <person name="MacKenzie S."/>
            <person name="Amaro C."/>
        </authorList>
    </citation>
    <scope>NUCLEOTIDE SEQUENCE</scope>
</reference>